<evidence type="ECO:0000256" key="2">
    <source>
        <dbReference type="ARBA" id="ARBA00022692"/>
    </source>
</evidence>
<dbReference type="GO" id="GO:0016020">
    <property type="term" value="C:membrane"/>
    <property type="evidence" value="ECO:0007669"/>
    <property type="project" value="UniProtKB-SubCell"/>
</dbReference>
<reference evidence="8" key="1">
    <citation type="journal article" date="2016" name="Genome Announc.">
        <title>Genome sequences of three species of Hanseniaspora isolated from spontaneous wine fermentations.</title>
        <authorList>
            <person name="Sternes P.R."/>
            <person name="Lee D."/>
            <person name="Kutyna D.R."/>
            <person name="Borneman A.R."/>
        </authorList>
    </citation>
    <scope>NUCLEOTIDE SEQUENCE [LARGE SCALE GENOMIC DNA]</scope>
    <source>
        <strain evidence="8">AWRI3578</strain>
    </source>
</reference>
<feature type="transmembrane region" description="Helical" evidence="5">
    <location>
        <begin position="130"/>
        <end position="150"/>
    </location>
</feature>
<evidence type="ECO:0000259" key="6">
    <source>
        <dbReference type="Pfam" id="PF13664"/>
    </source>
</evidence>
<sequence>MSAVFKTTHLLSYSFIFGATTYYSYIVSPKMFKVLDRDSFSTIQSAVFQQYFGLQVLSGLLLPFLAHKSGLQIGKLGYYSAGVSFVASLTNLLWLQPLCHDIKKQRQALDLEKPEDVVEDEVLRKQFGKYHGLSLLMNVIYSAALLTYGIRFGSLI</sequence>
<evidence type="ECO:0000256" key="1">
    <source>
        <dbReference type="ARBA" id="ARBA00004370"/>
    </source>
</evidence>
<evidence type="ECO:0000256" key="4">
    <source>
        <dbReference type="ARBA" id="ARBA00023136"/>
    </source>
</evidence>
<keyword evidence="8" id="KW-1185">Reference proteome</keyword>
<evidence type="ECO:0000256" key="3">
    <source>
        <dbReference type="ARBA" id="ARBA00022989"/>
    </source>
</evidence>
<dbReference type="InterPro" id="IPR025423">
    <property type="entry name" value="TMEM205-like"/>
</dbReference>
<feature type="unsure residue" description="I or L" evidence="7">
    <location>
        <position position="54"/>
    </location>
</feature>
<organism evidence="7 8">
    <name type="scientific">Hanseniaspora opuntiae</name>
    <dbReference type="NCBI Taxonomy" id="211096"/>
    <lineage>
        <taxon>Eukaryota</taxon>
        <taxon>Fungi</taxon>
        <taxon>Dikarya</taxon>
        <taxon>Ascomycota</taxon>
        <taxon>Saccharomycotina</taxon>
        <taxon>Saccharomycetes</taxon>
        <taxon>Saccharomycodales</taxon>
        <taxon>Saccharomycodaceae</taxon>
        <taxon>Hanseniaspora</taxon>
    </lineage>
</organism>
<accession>A0A1E5R624</accession>
<feature type="transmembrane region" description="Helical" evidence="5">
    <location>
        <begin position="7"/>
        <end position="26"/>
    </location>
</feature>
<dbReference type="EMBL" id="LPNL01000008">
    <property type="protein sequence ID" value="OEJ82341.1"/>
    <property type="molecule type" value="Genomic_DNA"/>
</dbReference>
<feature type="domain" description="TMEM205-like" evidence="6">
    <location>
        <begin position="11"/>
        <end position="107"/>
    </location>
</feature>
<evidence type="ECO:0000256" key="5">
    <source>
        <dbReference type="SAM" id="Phobius"/>
    </source>
</evidence>
<dbReference type="OrthoDB" id="1641132at2759"/>
<comment type="caution">
    <text evidence="7">The sequence shown here is derived from an EMBL/GenBank/DDBJ whole genome shotgun (WGS) entry which is preliminary data.</text>
</comment>
<dbReference type="PANTHER" id="PTHR23241:SF102">
    <property type="entry name" value="LD23009P"/>
    <property type="match status" value="1"/>
</dbReference>
<dbReference type="InterPro" id="IPR053009">
    <property type="entry name" value="Xanthocillin_Biosynth-Assoc"/>
</dbReference>
<dbReference type="Proteomes" id="UP000095605">
    <property type="component" value="Unassembled WGS sequence"/>
</dbReference>
<name>A0A1E5R624_9ASCO</name>
<dbReference type="Pfam" id="PF13664">
    <property type="entry name" value="DUF4149"/>
    <property type="match status" value="1"/>
</dbReference>
<protein>
    <submittedName>
        <fullName evidence="7">Putative mitochondrial outer membrane protein</fullName>
    </submittedName>
</protein>
<gene>
    <name evidence="7" type="ORF">AWRI3578_g3536</name>
</gene>
<evidence type="ECO:0000313" key="7">
    <source>
        <dbReference type="EMBL" id="OEJ82341.1"/>
    </source>
</evidence>
<comment type="subcellular location">
    <subcellularLocation>
        <location evidence="1">Membrane</location>
    </subcellularLocation>
</comment>
<keyword evidence="3 5" id="KW-1133">Transmembrane helix</keyword>
<keyword evidence="2 5" id="KW-0812">Transmembrane</keyword>
<keyword evidence="4 5" id="KW-0472">Membrane</keyword>
<dbReference type="AlphaFoldDB" id="A0A1E5R624"/>
<feature type="transmembrane region" description="Helical" evidence="5">
    <location>
        <begin position="76"/>
        <end position="95"/>
    </location>
</feature>
<evidence type="ECO:0000313" key="8">
    <source>
        <dbReference type="Proteomes" id="UP000095605"/>
    </source>
</evidence>
<feature type="transmembrane region" description="Helical" evidence="5">
    <location>
        <begin position="46"/>
        <end position="64"/>
    </location>
</feature>
<proteinExistence type="predicted"/>
<dbReference type="PANTHER" id="PTHR23241">
    <property type="entry name" value="LATE EMBRYOGENESIS ABUNDANT PLANTS LEA-RELATED"/>
    <property type="match status" value="1"/>
</dbReference>